<keyword evidence="2" id="KW-1185">Reference proteome</keyword>
<proteinExistence type="predicted"/>
<evidence type="ECO:0000313" key="1">
    <source>
        <dbReference type="EMBL" id="KAK7501702.1"/>
    </source>
</evidence>
<dbReference type="EMBL" id="JACVVK020000030">
    <property type="protein sequence ID" value="KAK7501702.1"/>
    <property type="molecule type" value="Genomic_DNA"/>
</dbReference>
<dbReference type="Proteomes" id="UP001519460">
    <property type="component" value="Unassembled WGS sequence"/>
</dbReference>
<organism evidence="1 2">
    <name type="scientific">Batillaria attramentaria</name>
    <dbReference type="NCBI Taxonomy" id="370345"/>
    <lineage>
        <taxon>Eukaryota</taxon>
        <taxon>Metazoa</taxon>
        <taxon>Spiralia</taxon>
        <taxon>Lophotrochozoa</taxon>
        <taxon>Mollusca</taxon>
        <taxon>Gastropoda</taxon>
        <taxon>Caenogastropoda</taxon>
        <taxon>Sorbeoconcha</taxon>
        <taxon>Cerithioidea</taxon>
        <taxon>Batillariidae</taxon>
        <taxon>Batillaria</taxon>
    </lineage>
</organism>
<sequence>MTNLRARHTLATSIYCLQGGVASVLDSSRDCPDTMSGEWEDGDAVDLTPASMAKVTHLLKSMLTLLKHPPKYSA</sequence>
<comment type="caution">
    <text evidence="1">The sequence shown here is derived from an EMBL/GenBank/DDBJ whole genome shotgun (WGS) entry which is preliminary data.</text>
</comment>
<dbReference type="AlphaFoldDB" id="A0ABD0LRP3"/>
<evidence type="ECO:0000313" key="2">
    <source>
        <dbReference type="Proteomes" id="UP001519460"/>
    </source>
</evidence>
<reference evidence="1 2" key="1">
    <citation type="journal article" date="2023" name="Sci. Data">
        <title>Genome assembly of the Korean intertidal mud-creeper Batillaria attramentaria.</title>
        <authorList>
            <person name="Patra A.K."/>
            <person name="Ho P.T."/>
            <person name="Jun S."/>
            <person name="Lee S.J."/>
            <person name="Kim Y."/>
            <person name="Won Y.J."/>
        </authorList>
    </citation>
    <scope>NUCLEOTIDE SEQUENCE [LARGE SCALE GENOMIC DNA]</scope>
    <source>
        <strain evidence="1">Wonlab-2016</strain>
    </source>
</reference>
<accession>A0ABD0LRP3</accession>
<name>A0ABD0LRP3_9CAEN</name>
<gene>
    <name evidence="1" type="ORF">BaRGS_00007133</name>
</gene>
<protein>
    <submittedName>
        <fullName evidence="1">Uncharacterized protein</fullName>
    </submittedName>
</protein>